<dbReference type="InterPro" id="IPR029063">
    <property type="entry name" value="SAM-dependent_MTases_sf"/>
</dbReference>
<organism evidence="1 2">
    <name type="scientific">Paenibacillus faecis</name>
    <dbReference type="NCBI Taxonomy" id="862114"/>
    <lineage>
        <taxon>Bacteria</taxon>
        <taxon>Bacillati</taxon>
        <taxon>Bacillota</taxon>
        <taxon>Bacilli</taxon>
        <taxon>Bacillales</taxon>
        <taxon>Paenibacillaceae</taxon>
        <taxon>Paenibacillus</taxon>
    </lineage>
</organism>
<dbReference type="RefSeq" id="WP_148452900.1">
    <property type="nucleotide sequence ID" value="NZ_VSDO01000003.1"/>
</dbReference>
<dbReference type="GO" id="GO:0032259">
    <property type="term" value="P:methylation"/>
    <property type="evidence" value="ECO:0007669"/>
    <property type="project" value="UniProtKB-KW"/>
</dbReference>
<dbReference type="EMBL" id="VSDO01000003">
    <property type="protein sequence ID" value="TYA11865.1"/>
    <property type="molecule type" value="Genomic_DNA"/>
</dbReference>
<name>A0A5D0CS31_9BACL</name>
<gene>
    <name evidence="1" type="ORF">FRY98_14030</name>
</gene>
<dbReference type="PANTHER" id="PTHR43861">
    <property type="entry name" value="TRANS-ACONITATE 2-METHYLTRANSFERASE-RELATED"/>
    <property type="match status" value="1"/>
</dbReference>
<keyword evidence="2" id="KW-1185">Reference proteome</keyword>
<dbReference type="AlphaFoldDB" id="A0A5D0CS31"/>
<keyword evidence="1" id="KW-0489">Methyltransferase</keyword>
<dbReference type="OrthoDB" id="2577067at2"/>
<dbReference type="Pfam" id="PF13489">
    <property type="entry name" value="Methyltransf_23"/>
    <property type="match status" value="1"/>
</dbReference>
<keyword evidence="1" id="KW-0808">Transferase</keyword>
<dbReference type="Proteomes" id="UP000325218">
    <property type="component" value="Unassembled WGS sequence"/>
</dbReference>
<reference evidence="1 2" key="1">
    <citation type="submission" date="2019-08" db="EMBL/GenBank/DDBJ databases">
        <title>Genome sequencing of Paenibacillus faecis DSM 23593(T).</title>
        <authorList>
            <person name="Kook J.-K."/>
            <person name="Park S.-N."/>
            <person name="Lim Y.K."/>
        </authorList>
    </citation>
    <scope>NUCLEOTIDE SEQUENCE [LARGE SCALE GENOMIC DNA]</scope>
    <source>
        <strain evidence="1 2">DSM 23593</strain>
    </source>
</reference>
<dbReference type="PANTHER" id="PTHR43861:SF6">
    <property type="entry name" value="METHYLTRANSFERASE TYPE 11"/>
    <property type="match status" value="1"/>
</dbReference>
<evidence type="ECO:0000313" key="2">
    <source>
        <dbReference type="Proteomes" id="UP000325218"/>
    </source>
</evidence>
<comment type="caution">
    <text evidence="1">The sequence shown here is derived from an EMBL/GenBank/DDBJ whole genome shotgun (WGS) entry which is preliminary data.</text>
</comment>
<sequence>MLNDKVLKNIYGFFELSDKPSETELQDYYKNKYYQESKSTYSRSYSNEEIIYFNNKLEQKYHILIEQGILDATNKRFLDIGCGEGWGLSFFQKRGWNVKGLDHSVHGCKTHNPEMLKFLDEGDPIQSLKRLGSEGQRYDVLWLDNVLEHLIDPLGMLEYCLALLSNEGLLVIEVPNDFSVVQKELLSNGNVKEPFWIVSPDHISYFNNDGLIELCKTAGLTCVDMISDYAIDFDLFNSYSNYKIKPEVGKESHNARLKVENLLHNISIEKTNKLYRLYAEMGIGRQITGFFKRSEKAV</sequence>
<evidence type="ECO:0000313" key="1">
    <source>
        <dbReference type="EMBL" id="TYA11865.1"/>
    </source>
</evidence>
<dbReference type="Gene3D" id="3.40.50.150">
    <property type="entry name" value="Vaccinia Virus protein VP39"/>
    <property type="match status" value="1"/>
</dbReference>
<protein>
    <submittedName>
        <fullName evidence="1">Class I SAM-dependent methyltransferase</fullName>
    </submittedName>
</protein>
<dbReference type="CDD" id="cd02440">
    <property type="entry name" value="AdoMet_MTases"/>
    <property type="match status" value="1"/>
</dbReference>
<dbReference type="GO" id="GO:0008168">
    <property type="term" value="F:methyltransferase activity"/>
    <property type="evidence" value="ECO:0007669"/>
    <property type="project" value="UniProtKB-KW"/>
</dbReference>
<proteinExistence type="predicted"/>
<dbReference type="SUPFAM" id="SSF53335">
    <property type="entry name" value="S-adenosyl-L-methionine-dependent methyltransferases"/>
    <property type="match status" value="1"/>
</dbReference>
<accession>A0A5D0CS31</accession>